<dbReference type="GO" id="GO:0004719">
    <property type="term" value="F:protein-L-isoaspartate (D-aspartate) O-methyltransferase activity"/>
    <property type="evidence" value="ECO:0007669"/>
    <property type="project" value="UniProtKB-EC"/>
</dbReference>
<dbReference type="EC" id="2.1.1.77" evidence="7"/>
<proteinExistence type="inferred from homology"/>
<comment type="catalytic activity">
    <reaction evidence="7">
        <text>[protein]-L-isoaspartate + S-adenosyl-L-methionine = [protein]-L-isoaspartate alpha-methyl ester + S-adenosyl-L-homocysteine</text>
        <dbReference type="Rhea" id="RHEA:12705"/>
        <dbReference type="Rhea" id="RHEA-COMP:12143"/>
        <dbReference type="Rhea" id="RHEA-COMP:12144"/>
        <dbReference type="ChEBI" id="CHEBI:57856"/>
        <dbReference type="ChEBI" id="CHEBI:59789"/>
        <dbReference type="ChEBI" id="CHEBI:90596"/>
        <dbReference type="ChEBI" id="CHEBI:90598"/>
        <dbReference type="EC" id="2.1.1.77"/>
    </reaction>
</comment>
<comment type="caution">
    <text evidence="8">The sequence shown here is derived from an EMBL/GenBank/DDBJ whole genome shotgun (WGS) entry which is preliminary data.</text>
</comment>
<reference evidence="8 9" key="1">
    <citation type="submission" date="2024-09" db="EMBL/GenBank/DDBJ databases">
        <authorList>
            <person name="D'Angelo T."/>
        </authorList>
    </citation>
    <scope>NUCLEOTIDE SEQUENCE [LARGE SCALE GENOMIC DNA]</scope>
    <source>
        <strain evidence="8">SAG AM-311-F02</strain>
    </source>
</reference>
<dbReference type="NCBIfam" id="NF001453">
    <property type="entry name" value="PRK00312.1"/>
    <property type="match status" value="1"/>
</dbReference>
<dbReference type="GO" id="GO:0032259">
    <property type="term" value="P:methylation"/>
    <property type="evidence" value="ECO:0007669"/>
    <property type="project" value="UniProtKB-KW"/>
</dbReference>
<keyword evidence="4 7" id="KW-0489">Methyltransferase</keyword>
<comment type="similarity">
    <text evidence="2 7">Belongs to the methyltransferase superfamily. L-isoaspartyl/D-aspartyl protein methyltransferase family.</text>
</comment>
<evidence type="ECO:0000256" key="1">
    <source>
        <dbReference type="ARBA" id="ARBA00004496"/>
    </source>
</evidence>
<gene>
    <name evidence="7" type="primary">pcm</name>
    <name evidence="8" type="ORF">ACFL2Z_02105</name>
</gene>
<dbReference type="CDD" id="cd02440">
    <property type="entry name" value="AdoMet_MTases"/>
    <property type="match status" value="1"/>
</dbReference>
<dbReference type="InterPro" id="IPR000682">
    <property type="entry name" value="PCMT"/>
</dbReference>
<comment type="subcellular location">
    <subcellularLocation>
        <location evidence="1 7">Cytoplasm</location>
    </subcellularLocation>
</comment>
<name>A0ABV6YNP6_UNCEI</name>
<dbReference type="PANTHER" id="PTHR11579">
    <property type="entry name" value="PROTEIN-L-ISOASPARTATE O-METHYLTRANSFERASE"/>
    <property type="match status" value="1"/>
</dbReference>
<dbReference type="SUPFAM" id="SSF53335">
    <property type="entry name" value="S-adenosyl-L-methionine-dependent methyltransferases"/>
    <property type="match status" value="1"/>
</dbReference>
<keyword evidence="3 7" id="KW-0963">Cytoplasm</keyword>
<dbReference type="Gene3D" id="3.40.50.150">
    <property type="entry name" value="Vaccinia Virus protein VP39"/>
    <property type="match status" value="1"/>
</dbReference>
<evidence type="ECO:0000313" key="9">
    <source>
        <dbReference type="Proteomes" id="UP001594288"/>
    </source>
</evidence>
<comment type="function">
    <text evidence="7">Catalyzes the methyl esterification of L-isoaspartyl residues in peptides and proteins that result from spontaneous decomposition of normal L-aspartyl and L-asparaginyl residues. It plays a role in the repair and/or degradation of damaged proteins.</text>
</comment>
<evidence type="ECO:0000256" key="4">
    <source>
        <dbReference type="ARBA" id="ARBA00022603"/>
    </source>
</evidence>
<evidence type="ECO:0000256" key="5">
    <source>
        <dbReference type="ARBA" id="ARBA00022679"/>
    </source>
</evidence>
<evidence type="ECO:0000256" key="7">
    <source>
        <dbReference type="HAMAP-Rule" id="MF_00090"/>
    </source>
</evidence>
<evidence type="ECO:0000256" key="3">
    <source>
        <dbReference type="ARBA" id="ARBA00022490"/>
    </source>
</evidence>
<dbReference type="Proteomes" id="UP001594288">
    <property type="component" value="Unassembled WGS sequence"/>
</dbReference>
<protein>
    <recommendedName>
        <fullName evidence="7">Protein-L-isoaspartate O-methyltransferase</fullName>
        <ecNumber evidence="7">2.1.1.77</ecNumber>
    </recommendedName>
    <alternativeName>
        <fullName evidence="7">L-isoaspartyl protein carboxyl methyltransferase</fullName>
    </alternativeName>
    <alternativeName>
        <fullName evidence="7">Protein L-isoaspartyl methyltransferase</fullName>
    </alternativeName>
    <alternativeName>
        <fullName evidence="7">Protein-beta-aspartate methyltransferase</fullName>
        <shortName evidence="7">PIMT</shortName>
    </alternativeName>
</protein>
<sequence length="220" mass="23610">MGENLESDRLKMVETQIKARGIENRLVLEALRKVPRHVFVPPEHSDSAYDDRPLPIGLGQTISQPYMVAVMTETLNLDGHEKVLEVGTGSGYQAAILAEIADHVVSLERVPDLADAAAERLRQLGYANVEVHVGDGSGGYAAGAPYNAIVVTAGAPEIPGMLVDQLAEGGRLVIPVGNSFQQTLTRVTLLGGERKTERLEGCVFVPLIGKYGWGEDEARG</sequence>
<evidence type="ECO:0000256" key="2">
    <source>
        <dbReference type="ARBA" id="ARBA00005369"/>
    </source>
</evidence>
<keyword evidence="5 7" id="KW-0808">Transferase</keyword>
<accession>A0ABV6YNP6</accession>
<dbReference type="NCBIfam" id="TIGR00080">
    <property type="entry name" value="pimt"/>
    <property type="match status" value="1"/>
</dbReference>
<feature type="active site" evidence="7">
    <location>
        <position position="63"/>
    </location>
</feature>
<keyword evidence="6 7" id="KW-0949">S-adenosyl-L-methionine</keyword>
<dbReference type="HAMAP" id="MF_00090">
    <property type="entry name" value="PIMT"/>
    <property type="match status" value="1"/>
</dbReference>
<dbReference type="PROSITE" id="PS01279">
    <property type="entry name" value="PCMT"/>
    <property type="match status" value="1"/>
</dbReference>
<dbReference type="EMBL" id="JBHPEI010000022">
    <property type="protein sequence ID" value="MFC1799690.1"/>
    <property type="molecule type" value="Genomic_DNA"/>
</dbReference>
<evidence type="ECO:0000313" key="8">
    <source>
        <dbReference type="EMBL" id="MFC1799690.1"/>
    </source>
</evidence>
<dbReference type="InterPro" id="IPR029063">
    <property type="entry name" value="SAM-dependent_MTases_sf"/>
</dbReference>
<dbReference type="Pfam" id="PF01135">
    <property type="entry name" value="PCMT"/>
    <property type="match status" value="1"/>
</dbReference>
<dbReference type="PANTHER" id="PTHR11579:SF0">
    <property type="entry name" value="PROTEIN-L-ISOASPARTATE(D-ASPARTATE) O-METHYLTRANSFERASE"/>
    <property type="match status" value="1"/>
</dbReference>
<evidence type="ECO:0000256" key="6">
    <source>
        <dbReference type="ARBA" id="ARBA00022691"/>
    </source>
</evidence>
<organism evidence="8 9">
    <name type="scientific">Eiseniibacteriota bacterium</name>
    <dbReference type="NCBI Taxonomy" id="2212470"/>
    <lineage>
        <taxon>Bacteria</taxon>
        <taxon>Candidatus Eiseniibacteriota</taxon>
    </lineage>
</organism>
<keyword evidence="9" id="KW-1185">Reference proteome</keyword>